<dbReference type="AlphaFoldDB" id="A0AAP0JGY0"/>
<evidence type="ECO:0000313" key="3">
    <source>
        <dbReference type="Proteomes" id="UP001419268"/>
    </source>
</evidence>
<organism evidence="2 3">
    <name type="scientific">Stephania cephalantha</name>
    <dbReference type="NCBI Taxonomy" id="152367"/>
    <lineage>
        <taxon>Eukaryota</taxon>
        <taxon>Viridiplantae</taxon>
        <taxon>Streptophyta</taxon>
        <taxon>Embryophyta</taxon>
        <taxon>Tracheophyta</taxon>
        <taxon>Spermatophyta</taxon>
        <taxon>Magnoliopsida</taxon>
        <taxon>Ranunculales</taxon>
        <taxon>Menispermaceae</taxon>
        <taxon>Menispermoideae</taxon>
        <taxon>Cissampelideae</taxon>
        <taxon>Stephania</taxon>
    </lineage>
</organism>
<reference evidence="2 3" key="1">
    <citation type="submission" date="2024-01" db="EMBL/GenBank/DDBJ databases">
        <title>Genome assemblies of Stephania.</title>
        <authorList>
            <person name="Yang L."/>
        </authorList>
    </citation>
    <scope>NUCLEOTIDE SEQUENCE [LARGE SCALE GENOMIC DNA]</scope>
    <source>
        <strain evidence="2">JXDWG</strain>
        <tissue evidence="2">Leaf</tissue>
    </source>
</reference>
<dbReference type="PANTHER" id="PTHR33647:SF5">
    <property type="entry name" value="OS01G0793900 PROTEIN"/>
    <property type="match status" value="1"/>
</dbReference>
<evidence type="ECO:0000313" key="2">
    <source>
        <dbReference type="EMBL" id="KAK9133430.1"/>
    </source>
</evidence>
<protein>
    <submittedName>
        <fullName evidence="2">Uncharacterized protein</fullName>
    </submittedName>
</protein>
<comment type="caution">
    <text evidence="2">The sequence shown here is derived from an EMBL/GenBank/DDBJ whole genome shotgun (WGS) entry which is preliminary data.</text>
</comment>
<evidence type="ECO:0000256" key="1">
    <source>
        <dbReference type="SAM" id="MobiDB-lite"/>
    </source>
</evidence>
<name>A0AAP0JGY0_9MAGN</name>
<accession>A0AAP0JGY0</accession>
<proteinExistence type="predicted"/>
<keyword evidence="3" id="KW-1185">Reference proteome</keyword>
<dbReference type="PANTHER" id="PTHR33647">
    <property type="entry name" value="OS01G0793900 PROTEIN"/>
    <property type="match status" value="1"/>
</dbReference>
<dbReference type="EMBL" id="JBBNAG010000005">
    <property type="protein sequence ID" value="KAK9133430.1"/>
    <property type="molecule type" value="Genomic_DNA"/>
</dbReference>
<feature type="region of interest" description="Disordered" evidence="1">
    <location>
        <begin position="30"/>
        <end position="49"/>
    </location>
</feature>
<dbReference type="Proteomes" id="UP001419268">
    <property type="component" value="Unassembled WGS sequence"/>
</dbReference>
<gene>
    <name evidence="2" type="ORF">Scep_012958</name>
</gene>
<sequence length="115" mass="13441">MGNCCARDHHPHHHHHHLNVPSLWGEEEDYSTSWSSDHHDQKLSSTASTETIKIRISRRELEELMGKVEVQRLSVDQMVAHLISLRSRVVHVDNHFDHLHRISWRPALQSIPEVN</sequence>